<dbReference type="GeneID" id="98176709"/>
<evidence type="ECO:0000256" key="1">
    <source>
        <dbReference type="SAM" id="MobiDB-lite"/>
    </source>
</evidence>
<reference evidence="2 3" key="1">
    <citation type="submission" date="2024-09" db="EMBL/GenBank/DDBJ databases">
        <title>Itraconazole resistance in Madurella fahalii resulting from another homologue of gene encoding cytochrome P450 14-alpha sterol demethylase (CYP51).</title>
        <authorList>
            <person name="Yoshioka I."/>
            <person name="Fahal A.H."/>
            <person name="Kaneko S."/>
            <person name="Yaguchi T."/>
        </authorList>
    </citation>
    <scope>NUCLEOTIDE SEQUENCE [LARGE SCALE GENOMIC DNA]</scope>
    <source>
        <strain evidence="2 3">IFM 68171</strain>
    </source>
</reference>
<name>A0ABQ0GDC2_9PEZI</name>
<gene>
    <name evidence="2" type="ORF">MFIFM68171_05966</name>
</gene>
<feature type="region of interest" description="Disordered" evidence="1">
    <location>
        <begin position="283"/>
        <end position="318"/>
    </location>
</feature>
<keyword evidence="3" id="KW-1185">Reference proteome</keyword>
<evidence type="ECO:0000313" key="3">
    <source>
        <dbReference type="Proteomes" id="UP001628179"/>
    </source>
</evidence>
<protein>
    <submittedName>
        <fullName evidence="2">Uncharacterized protein</fullName>
    </submittedName>
</protein>
<dbReference type="EMBL" id="BAAFSV010000003">
    <property type="protein sequence ID" value="GAB1315756.1"/>
    <property type="molecule type" value="Genomic_DNA"/>
</dbReference>
<comment type="caution">
    <text evidence="2">The sequence shown here is derived from an EMBL/GenBank/DDBJ whole genome shotgun (WGS) entry which is preliminary data.</text>
</comment>
<evidence type="ECO:0000313" key="2">
    <source>
        <dbReference type="EMBL" id="GAB1315756.1"/>
    </source>
</evidence>
<feature type="compositionally biased region" description="Basic and acidic residues" evidence="1">
    <location>
        <begin position="305"/>
        <end position="318"/>
    </location>
</feature>
<organism evidence="2 3">
    <name type="scientific">Madurella fahalii</name>
    <dbReference type="NCBI Taxonomy" id="1157608"/>
    <lineage>
        <taxon>Eukaryota</taxon>
        <taxon>Fungi</taxon>
        <taxon>Dikarya</taxon>
        <taxon>Ascomycota</taxon>
        <taxon>Pezizomycotina</taxon>
        <taxon>Sordariomycetes</taxon>
        <taxon>Sordariomycetidae</taxon>
        <taxon>Sordariales</taxon>
        <taxon>Sordariales incertae sedis</taxon>
        <taxon>Madurella</taxon>
    </lineage>
</organism>
<dbReference type="RefSeq" id="XP_070917487.1">
    <property type="nucleotide sequence ID" value="XM_071061386.1"/>
</dbReference>
<feature type="compositionally biased region" description="Low complexity" evidence="1">
    <location>
        <begin position="291"/>
        <end position="302"/>
    </location>
</feature>
<accession>A0ABQ0GDC2</accession>
<proteinExistence type="predicted"/>
<sequence>MAPPKVPENRALGQVMKLEKQLATLTDTTLSDTELLNMGIRRAPPLNVDDPNASDSWPVFFQPVEDSVELREAVAKLGTELGNWSYCPYEAEHVDRLACALHTLGWFTYMRDEVVDFHPSGAPVWIQLNYSRSEGPRLPHYSASDNYLRKHRHRPSQPLPEWFTSTAFCIKEMLHVGCCVADNTPHRQGTALRSEIAAAVSLMRRRMQVAGGAGFPVPVVVYSMYHNETARITQVCWEPDGSITFRQSRLLDMTSRSFDTPDVFLLIRWMGCVALRNPKQAGKLGAPKIDGATTTAHTGNATPERASHARAEGWKPPC</sequence>
<dbReference type="Proteomes" id="UP001628179">
    <property type="component" value="Unassembled WGS sequence"/>
</dbReference>